<evidence type="ECO:0000256" key="1">
    <source>
        <dbReference type="SAM" id="MobiDB-lite"/>
    </source>
</evidence>
<evidence type="ECO:0000313" key="3">
    <source>
        <dbReference type="Proteomes" id="UP001530377"/>
    </source>
</evidence>
<name>A0ABD3SPL9_9STRA</name>
<feature type="region of interest" description="Disordered" evidence="1">
    <location>
        <begin position="269"/>
        <end position="292"/>
    </location>
</feature>
<evidence type="ECO:0000313" key="2">
    <source>
        <dbReference type="EMBL" id="KAL3826410.1"/>
    </source>
</evidence>
<organism evidence="2 3">
    <name type="scientific">Cyclostephanos tholiformis</name>
    <dbReference type="NCBI Taxonomy" id="382380"/>
    <lineage>
        <taxon>Eukaryota</taxon>
        <taxon>Sar</taxon>
        <taxon>Stramenopiles</taxon>
        <taxon>Ochrophyta</taxon>
        <taxon>Bacillariophyta</taxon>
        <taxon>Coscinodiscophyceae</taxon>
        <taxon>Thalassiosirophycidae</taxon>
        <taxon>Stephanodiscales</taxon>
        <taxon>Stephanodiscaceae</taxon>
        <taxon>Cyclostephanos</taxon>
    </lineage>
</organism>
<gene>
    <name evidence="2" type="ORF">ACHAXA_008618</name>
</gene>
<feature type="region of interest" description="Disordered" evidence="1">
    <location>
        <begin position="416"/>
        <end position="451"/>
    </location>
</feature>
<sequence>MSNGSPPYAAYRAVNTVRTVALDKCPLGIGEVWMRLWSDCCHMKTKAAATTACKNTQLCAGLRSGIEANLHAVHAIWPLSAGWTKDGALGEEDDGNPSNDTTLLRRIHAEGVLDPRTDPNVAAEDATFTRYKPGTGFGSELFDARNGFNELNCYLMLWNVAHRWNRGSRFAFNRDWHWVRCLVRSEPGEPGLVIHSKEGITQGDYLAMSLYGVALMPLTSKMREAIPDALQPWYCDDAGMAGKALPNARCLDFLVKCGPAYLAGNVGDMSATRRNPKKSSAASSPRSRPPPASSPHVAPALFVWSSVCLLLWFVVASSLHPLLSRPVPSRCRATSFYYNSSLVVHLVVVVKSSRPTVTVAVPPLPPPVCRAVLLSPPPRRRALSRSHSRSRSRSCRHRNSLVVDCCLSLLLSPSPLPTSSPSSSSSPSSKPSAHDIANDVSSRTKSVDRALERYGRRERAWRTAPMVDDTPAYGYYPKPRKSYYICKAEDEPAARRAFEGYNLEINYSRAAVPGRLLRKRPEEGVVAGRLSQQMEIDGGYRQLLTLSIKLGGLAICNPVDTAHGTHSASLVATHHLTVSLMCRDTRFDLATHCTFATEAGQAARKSRLINERIFNMRITDTDAKSYRKKEFGKVLSQHEKEKKDKYLQTCLEMQKDFTPMVYLVDGIAGCDARNAKKRLATYLAIGSRDGGGVGEDARLEKNAWGFAVLPV</sequence>
<dbReference type="AlphaFoldDB" id="A0ABD3SPL9"/>
<dbReference type="Proteomes" id="UP001530377">
    <property type="component" value="Unassembled WGS sequence"/>
</dbReference>
<accession>A0ABD3SPL9</accession>
<protein>
    <submittedName>
        <fullName evidence="2">Uncharacterized protein</fullName>
    </submittedName>
</protein>
<comment type="caution">
    <text evidence="2">The sequence shown here is derived from an EMBL/GenBank/DDBJ whole genome shotgun (WGS) entry which is preliminary data.</text>
</comment>
<feature type="compositionally biased region" description="Low complexity" evidence="1">
    <location>
        <begin position="416"/>
        <end position="431"/>
    </location>
</feature>
<proteinExistence type="predicted"/>
<keyword evidence="3" id="KW-1185">Reference proteome</keyword>
<dbReference type="EMBL" id="JALLPB020000022">
    <property type="protein sequence ID" value="KAL3826410.1"/>
    <property type="molecule type" value="Genomic_DNA"/>
</dbReference>
<reference evidence="2 3" key="1">
    <citation type="submission" date="2024-10" db="EMBL/GenBank/DDBJ databases">
        <title>Updated reference genomes for cyclostephanoid diatoms.</title>
        <authorList>
            <person name="Roberts W.R."/>
            <person name="Alverson A.J."/>
        </authorList>
    </citation>
    <scope>NUCLEOTIDE SEQUENCE [LARGE SCALE GENOMIC DNA]</scope>
    <source>
        <strain evidence="2 3">AJA228-03</strain>
    </source>
</reference>